<keyword evidence="2" id="KW-0413">Isomerase</keyword>
<name>A0ABS3KP74_9PROT</name>
<dbReference type="SUPFAM" id="SSF51658">
    <property type="entry name" value="Xylose isomerase-like"/>
    <property type="match status" value="1"/>
</dbReference>
<dbReference type="InterPro" id="IPR036237">
    <property type="entry name" value="Xyl_isomerase-like_sf"/>
</dbReference>
<comment type="caution">
    <text evidence="2">The sequence shown here is derived from an EMBL/GenBank/DDBJ whole genome shotgun (WGS) entry which is preliminary data.</text>
</comment>
<dbReference type="InterPro" id="IPR050312">
    <property type="entry name" value="IolE/XylAMocC-like"/>
</dbReference>
<dbReference type="Proteomes" id="UP001518989">
    <property type="component" value="Unassembled WGS sequence"/>
</dbReference>
<evidence type="ECO:0000259" key="1">
    <source>
        <dbReference type="Pfam" id="PF01261"/>
    </source>
</evidence>
<dbReference type="PANTHER" id="PTHR12110:SF53">
    <property type="entry name" value="BLR5974 PROTEIN"/>
    <property type="match status" value="1"/>
</dbReference>
<keyword evidence="3" id="KW-1185">Reference proteome</keyword>
<dbReference type="PANTHER" id="PTHR12110">
    <property type="entry name" value="HYDROXYPYRUVATE ISOMERASE"/>
    <property type="match status" value="1"/>
</dbReference>
<gene>
    <name evidence="2" type="ORF">IAI61_09400</name>
</gene>
<dbReference type="Gene3D" id="3.20.20.150">
    <property type="entry name" value="Divalent-metal-dependent TIM barrel enzymes"/>
    <property type="match status" value="1"/>
</dbReference>
<sequence>MPQTSLPVLGAALKIAGLTQHRDWLLDKQRDVELQDFHSAADLSGDWRGMAERTSRLLDGHTGRRGIHGPFWGFKLDSHDPDIRDVVSRRLMQALDACAVLGADQMVIHSPFTAWDHNNLDNDRTGLADLTERTHRTLRPVVSRAEQQGVTLVVENIEDRDPRARVALAASFNSDAVRVSVDTGHAHYAHGSLGAPPVDYYIRAAGEALRHIHLQDADGFADRHWPPGQGTIRWAPVFAAIGALSSNPRLILELRDHTLVRAGAAHLEALGLAQ</sequence>
<organism evidence="2 3">
    <name type="scientific">Roseomonas haemaphysalidis</name>
    <dbReference type="NCBI Taxonomy" id="2768162"/>
    <lineage>
        <taxon>Bacteria</taxon>
        <taxon>Pseudomonadati</taxon>
        <taxon>Pseudomonadota</taxon>
        <taxon>Alphaproteobacteria</taxon>
        <taxon>Acetobacterales</taxon>
        <taxon>Roseomonadaceae</taxon>
        <taxon>Roseomonas</taxon>
    </lineage>
</organism>
<dbReference type="GO" id="GO:0016853">
    <property type="term" value="F:isomerase activity"/>
    <property type="evidence" value="ECO:0007669"/>
    <property type="project" value="UniProtKB-KW"/>
</dbReference>
<dbReference type="InterPro" id="IPR013022">
    <property type="entry name" value="Xyl_isomerase-like_TIM-brl"/>
</dbReference>
<evidence type="ECO:0000313" key="2">
    <source>
        <dbReference type="EMBL" id="MBO1079245.1"/>
    </source>
</evidence>
<feature type="domain" description="Xylose isomerase-like TIM barrel" evidence="1">
    <location>
        <begin position="49"/>
        <end position="268"/>
    </location>
</feature>
<proteinExistence type="predicted"/>
<dbReference type="RefSeq" id="WP_207416776.1">
    <property type="nucleotide sequence ID" value="NZ_CP061177.1"/>
</dbReference>
<protein>
    <submittedName>
        <fullName evidence="2">Sugar phosphate isomerase/epimerase</fullName>
    </submittedName>
</protein>
<dbReference type="Pfam" id="PF01261">
    <property type="entry name" value="AP_endonuc_2"/>
    <property type="match status" value="1"/>
</dbReference>
<accession>A0ABS3KP74</accession>
<evidence type="ECO:0000313" key="3">
    <source>
        <dbReference type="Proteomes" id="UP001518989"/>
    </source>
</evidence>
<dbReference type="EMBL" id="JACTNG010000004">
    <property type="protein sequence ID" value="MBO1079245.1"/>
    <property type="molecule type" value="Genomic_DNA"/>
</dbReference>
<reference evidence="2 3" key="1">
    <citation type="submission" date="2020-09" db="EMBL/GenBank/DDBJ databases">
        <title>Roseomonas.</title>
        <authorList>
            <person name="Zhu W."/>
        </authorList>
    </citation>
    <scope>NUCLEOTIDE SEQUENCE [LARGE SCALE GENOMIC DNA]</scope>
    <source>
        <strain evidence="2 3">573</strain>
    </source>
</reference>